<dbReference type="OrthoDB" id="9795247at2"/>
<dbReference type="SUPFAM" id="SSF53067">
    <property type="entry name" value="Actin-like ATPase domain"/>
    <property type="match status" value="1"/>
</dbReference>
<proteinExistence type="predicted"/>
<accession>A0A517Y5C2</accession>
<protein>
    <submittedName>
        <fullName evidence="1">Polyphosphate glucokinase</fullName>
        <ecNumber evidence="1">2.7.1.63</ecNumber>
    </submittedName>
</protein>
<evidence type="ECO:0000313" key="1">
    <source>
        <dbReference type="EMBL" id="QDU25439.1"/>
    </source>
</evidence>
<keyword evidence="1" id="KW-0808">Transferase</keyword>
<dbReference type="RefSeq" id="WP_145084378.1">
    <property type="nucleotide sequence ID" value="NZ_CP036274.1"/>
</dbReference>
<dbReference type="EC" id="2.7.1.63" evidence="1"/>
<evidence type="ECO:0000313" key="2">
    <source>
        <dbReference type="Proteomes" id="UP000315017"/>
    </source>
</evidence>
<dbReference type="AlphaFoldDB" id="A0A517Y5C2"/>
<dbReference type="InterPro" id="IPR043129">
    <property type="entry name" value="ATPase_NBD"/>
</dbReference>
<dbReference type="Gene3D" id="3.30.420.40">
    <property type="match status" value="2"/>
</dbReference>
<reference evidence="1 2" key="1">
    <citation type="submission" date="2019-02" db="EMBL/GenBank/DDBJ databases">
        <title>Deep-cultivation of Planctomycetes and their phenomic and genomic characterization uncovers novel biology.</title>
        <authorList>
            <person name="Wiegand S."/>
            <person name="Jogler M."/>
            <person name="Boedeker C."/>
            <person name="Pinto D."/>
            <person name="Vollmers J."/>
            <person name="Rivas-Marin E."/>
            <person name="Kohn T."/>
            <person name="Peeters S.H."/>
            <person name="Heuer A."/>
            <person name="Rast P."/>
            <person name="Oberbeckmann S."/>
            <person name="Bunk B."/>
            <person name="Jeske O."/>
            <person name="Meyerdierks A."/>
            <person name="Storesund J.E."/>
            <person name="Kallscheuer N."/>
            <person name="Luecker S."/>
            <person name="Lage O.M."/>
            <person name="Pohl T."/>
            <person name="Merkel B.J."/>
            <person name="Hornburger P."/>
            <person name="Mueller R.-W."/>
            <person name="Bruemmer F."/>
            <person name="Labrenz M."/>
            <person name="Spormann A.M."/>
            <person name="Op den Camp H."/>
            <person name="Overmann J."/>
            <person name="Amann R."/>
            <person name="Jetten M.S.M."/>
            <person name="Mascher T."/>
            <person name="Medema M.H."/>
            <person name="Devos D.P."/>
            <person name="Kaster A.-K."/>
            <person name="Ovreas L."/>
            <person name="Rohde M."/>
            <person name="Galperin M.Y."/>
            <person name="Jogler C."/>
        </authorList>
    </citation>
    <scope>NUCLEOTIDE SEQUENCE [LARGE SCALE GENOMIC DNA]</scope>
    <source>
        <strain evidence="1 2">ETA_A8</strain>
    </source>
</reference>
<name>A0A517Y5C2_9BACT</name>
<organism evidence="1 2">
    <name type="scientific">Anatilimnocola aggregata</name>
    <dbReference type="NCBI Taxonomy" id="2528021"/>
    <lineage>
        <taxon>Bacteria</taxon>
        <taxon>Pseudomonadati</taxon>
        <taxon>Planctomycetota</taxon>
        <taxon>Planctomycetia</taxon>
        <taxon>Pirellulales</taxon>
        <taxon>Pirellulaceae</taxon>
        <taxon>Anatilimnocola</taxon>
    </lineage>
</organism>
<sequence length="236" mass="25861">MNILVLDIGGTNVKVWTTGEGDKQKIPSGKDLTPAAMVEKVRELTKEWKFERVSIGYPGEVINGHPANDPWALGKGWVGFDYASAFGCPTRLMNDACMQALGSYDGGRMLYLGFGTNLGTSFVSDGKVIPLALGHLKFTGGETFNELLCRKGLELNGAKRWRRAVAEAASIWKQAFLADYVMLGGGNAKKIEEMPEGCRRGGNHNAYFGGVRMWEDTNVSIERGLSIYPERFRISG</sequence>
<dbReference type="Proteomes" id="UP000315017">
    <property type="component" value="Chromosome"/>
</dbReference>
<dbReference type="EMBL" id="CP036274">
    <property type="protein sequence ID" value="QDU25439.1"/>
    <property type="molecule type" value="Genomic_DNA"/>
</dbReference>
<keyword evidence="2" id="KW-1185">Reference proteome</keyword>
<dbReference type="KEGG" id="aagg:ETAA8_05070"/>
<gene>
    <name evidence="1" type="primary">ppgK</name>
    <name evidence="1" type="ORF">ETAA8_05070</name>
</gene>
<keyword evidence="1" id="KW-0418">Kinase</keyword>
<dbReference type="GO" id="GO:0047330">
    <property type="term" value="F:polyphosphate-glucose phosphotransferase activity"/>
    <property type="evidence" value="ECO:0007669"/>
    <property type="project" value="UniProtKB-EC"/>
</dbReference>